<feature type="transmembrane region" description="Helical" evidence="5">
    <location>
        <begin position="291"/>
        <end position="313"/>
    </location>
</feature>
<proteinExistence type="predicted"/>
<keyword evidence="2 5" id="KW-0812">Transmembrane</keyword>
<sequence>MNTNRAPHRLTLRGQIVLSLLWFALGLLSSALLPIVIPTQILLFVTPGHVGNAQQVTFLAWISALGAVVTLFIPPLTGMLSDNTSGSLGRRRPYIIAGSIVILLSVPLLIKANSIAMLIPGLGILLVGVNIITAGYQGLTPDLVPREQRGVASGYMGFMTILGNVGSLSLAAWLFSQVNLHSAGADIIRRGATLYYISTIAVLIIGVIITVIGVREIPFVSPALTLEQAESRIKLQFHEWFVQNWIKPWREHNFTIVFLTRAAVMMGLALFMTFIEYYLANVAHVTNFVQATATVAILALLSAIFSALILGIFSDYVKRVPLVSTATLCMASAALAFVVFPAGFPLWPPSILFGLGYGAYMSVDWALSIDTLPSSETAGKDLGLWNASATLPTVIAPLLGSLIIILFHGSTALGYRLIFAAATLFLILAAIGVLFVRERKESHLAATPRASLKQKLHIGWKLAFQTQAGNGRGFLLFWPLWERITRAIWHLQPVPYAPHHLLEVRFTHYTGKAVDLPDGTHIAKGDPIIELHFRNRAFLEVDEHAPAWRYLQLVAQNLRALAAWIQEPDFPGDVYAIYGTTLLYRAAPRLGFTLRQRPKNIHTYLERFFMMGLLVLYHRRGGMRLLQGTTYGTYPQEAWMSREELLKRYSYLLSLP</sequence>
<evidence type="ECO:0000256" key="4">
    <source>
        <dbReference type="ARBA" id="ARBA00023136"/>
    </source>
</evidence>
<dbReference type="PANTHER" id="PTHR23528:SF1">
    <property type="entry name" value="MAJOR FACILITATOR SUPERFAMILY (MFS) PROFILE DOMAIN-CONTAINING PROTEIN"/>
    <property type="match status" value="1"/>
</dbReference>
<evidence type="ECO:0000256" key="1">
    <source>
        <dbReference type="ARBA" id="ARBA00004651"/>
    </source>
</evidence>
<dbReference type="Pfam" id="PF07690">
    <property type="entry name" value="MFS_1"/>
    <property type="match status" value="1"/>
</dbReference>
<keyword evidence="4 5" id="KW-0472">Membrane</keyword>
<evidence type="ECO:0000259" key="6">
    <source>
        <dbReference type="PROSITE" id="PS50850"/>
    </source>
</evidence>
<name>A0A4P6JPT7_KTERU</name>
<evidence type="ECO:0000256" key="3">
    <source>
        <dbReference type="ARBA" id="ARBA00022989"/>
    </source>
</evidence>
<dbReference type="PROSITE" id="PS50850">
    <property type="entry name" value="MFS"/>
    <property type="match status" value="1"/>
</dbReference>
<dbReference type="KEGG" id="kbs:EPA93_15980"/>
<reference evidence="7 8" key="1">
    <citation type="submission" date="2019-01" db="EMBL/GenBank/DDBJ databases">
        <title>Ktedonosporobacter rubrisoli SCAWS-G2.</title>
        <authorList>
            <person name="Huang Y."/>
            <person name="Yan B."/>
        </authorList>
    </citation>
    <scope>NUCLEOTIDE SEQUENCE [LARGE SCALE GENOMIC DNA]</scope>
    <source>
        <strain evidence="7 8">SCAWS-G2</strain>
    </source>
</reference>
<feature type="transmembrane region" description="Helical" evidence="5">
    <location>
        <begin position="20"/>
        <end position="46"/>
    </location>
</feature>
<dbReference type="SUPFAM" id="SSF103473">
    <property type="entry name" value="MFS general substrate transporter"/>
    <property type="match status" value="1"/>
</dbReference>
<dbReference type="OrthoDB" id="9796441at2"/>
<accession>A0A4P6JPT7</accession>
<feature type="transmembrane region" description="Helical" evidence="5">
    <location>
        <begin position="413"/>
        <end position="436"/>
    </location>
</feature>
<feature type="transmembrane region" description="Helical" evidence="5">
    <location>
        <begin position="195"/>
        <end position="214"/>
    </location>
</feature>
<dbReference type="InterPro" id="IPR020846">
    <property type="entry name" value="MFS_dom"/>
</dbReference>
<dbReference type="EMBL" id="CP035758">
    <property type="protein sequence ID" value="QBD77408.1"/>
    <property type="molecule type" value="Genomic_DNA"/>
</dbReference>
<evidence type="ECO:0000256" key="2">
    <source>
        <dbReference type="ARBA" id="ARBA00022692"/>
    </source>
</evidence>
<feature type="transmembrane region" description="Helical" evidence="5">
    <location>
        <begin position="384"/>
        <end position="407"/>
    </location>
</feature>
<feature type="transmembrane region" description="Helical" evidence="5">
    <location>
        <begin position="320"/>
        <end position="340"/>
    </location>
</feature>
<evidence type="ECO:0000313" key="7">
    <source>
        <dbReference type="EMBL" id="QBD77408.1"/>
    </source>
</evidence>
<feature type="transmembrane region" description="Helical" evidence="5">
    <location>
        <begin position="256"/>
        <end position="279"/>
    </location>
</feature>
<protein>
    <submittedName>
        <fullName evidence="7">MFS transporter</fullName>
    </submittedName>
</protein>
<comment type="subcellular location">
    <subcellularLocation>
        <location evidence="1">Cell membrane</location>
        <topology evidence="1">Multi-pass membrane protein</topology>
    </subcellularLocation>
</comment>
<dbReference type="GO" id="GO:0005886">
    <property type="term" value="C:plasma membrane"/>
    <property type="evidence" value="ECO:0007669"/>
    <property type="project" value="UniProtKB-SubCell"/>
</dbReference>
<dbReference type="PANTHER" id="PTHR23528">
    <property type="match status" value="1"/>
</dbReference>
<feature type="domain" description="Major facilitator superfamily (MFS) profile" evidence="6">
    <location>
        <begin position="19"/>
        <end position="441"/>
    </location>
</feature>
<dbReference type="Proteomes" id="UP000290365">
    <property type="component" value="Chromosome"/>
</dbReference>
<feature type="transmembrane region" description="Helical" evidence="5">
    <location>
        <begin position="346"/>
        <end position="363"/>
    </location>
</feature>
<gene>
    <name evidence="7" type="ORF">EPA93_15980</name>
</gene>
<dbReference type="Gene3D" id="1.20.1250.20">
    <property type="entry name" value="MFS general substrate transporter like domains"/>
    <property type="match status" value="2"/>
</dbReference>
<dbReference type="InterPro" id="IPR036259">
    <property type="entry name" value="MFS_trans_sf"/>
</dbReference>
<evidence type="ECO:0000256" key="5">
    <source>
        <dbReference type="SAM" id="Phobius"/>
    </source>
</evidence>
<feature type="transmembrane region" description="Helical" evidence="5">
    <location>
        <begin position="151"/>
        <end position="175"/>
    </location>
</feature>
<keyword evidence="8" id="KW-1185">Reference proteome</keyword>
<dbReference type="InterPro" id="IPR054467">
    <property type="entry name" value="YkoP-like_dom"/>
</dbReference>
<dbReference type="Pfam" id="PF22790">
    <property type="entry name" value="YkoP"/>
    <property type="match status" value="1"/>
</dbReference>
<keyword evidence="3 5" id="KW-1133">Transmembrane helix</keyword>
<feature type="transmembrane region" description="Helical" evidence="5">
    <location>
        <begin position="116"/>
        <end position="139"/>
    </location>
</feature>
<dbReference type="GO" id="GO:0022857">
    <property type="term" value="F:transmembrane transporter activity"/>
    <property type="evidence" value="ECO:0007669"/>
    <property type="project" value="InterPro"/>
</dbReference>
<organism evidence="7 8">
    <name type="scientific">Ktedonosporobacter rubrisoli</name>
    <dbReference type="NCBI Taxonomy" id="2509675"/>
    <lineage>
        <taxon>Bacteria</taxon>
        <taxon>Bacillati</taxon>
        <taxon>Chloroflexota</taxon>
        <taxon>Ktedonobacteria</taxon>
        <taxon>Ktedonobacterales</taxon>
        <taxon>Ktedonosporobacteraceae</taxon>
        <taxon>Ktedonosporobacter</taxon>
    </lineage>
</organism>
<feature type="transmembrane region" description="Helical" evidence="5">
    <location>
        <begin position="58"/>
        <end position="81"/>
    </location>
</feature>
<dbReference type="RefSeq" id="WP_129888465.1">
    <property type="nucleotide sequence ID" value="NZ_CP035758.1"/>
</dbReference>
<dbReference type="AlphaFoldDB" id="A0A4P6JPT7"/>
<dbReference type="InterPro" id="IPR011701">
    <property type="entry name" value="MFS"/>
</dbReference>
<evidence type="ECO:0000313" key="8">
    <source>
        <dbReference type="Proteomes" id="UP000290365"/>
    </source>
</evidence>
<feature type="transmembrane region" description="Helical" evidence="5">
    <location>
        <begin position="93"/>
        <end position="110"/>
    </location>
</feature>